<dbReference type="EMBL" id="LR778301">
    <property type="protein sequence ID" value="CAB1371043.1"/>
    <property type="molecule type" value="Genomic_DNA"/>
</dbReference>
<dbReference type="KEGG" id="doe:DENOEST_3889"/>
<dbReference type="Gene3D" id="2.40.420.20">
    <property type="match status" value="1"/>
</dbReference>
<dbReference type="AlphaFoldDB" id="A0A6S6Y160"/>
<evidence type="ECO:0000259" key="5">
    <source>
        <dbReference type="Pfam" id="PF25917"/>
    </source>
</evidence>
<reference evidence="8 9" key="1">
    <citation type="submission" date="2020-03" db="EMBL/GenBank/DDBJ databases">
        <authorList>
            <consortium name="Genoscope - CEA"/>
            <person name="William W."/>
        </authorList>
    </citation>
    <scope>NUCLEOTIDE SEQUENCE [LARGE SCALE GENOMIC DNA]</scope>
    <source>
        <strain evidence="9">DSM 16959</strain>
    </source>
</reference>
<keyword evidence="9" id="KW-1185">Reference proteome</keyword>
<keyword evidence="4" id="KW-0175">Coiled coil</keyword>
<dbReference type="Gene3D" id="1.10.287.470">
    <property type="entry name" value="Helix hairpin bin"/>
    <property type="match status" value="1"/>
</dbReference>
<dbReference type="GO" id="GO:0015562">
    <property type="term" value="F:efflux transmembrane transporter activity"/>
    <property type="evidence" value="ECO:0007669"/>
    <property type="project" value="TreeGrafter"/>
</dbReference>
<comment type="similarity">
    <text evidence="2">Belongs to the membrane fusion protein (MFP) (TC 8.A.1) family.</text>
</comment>
<dbReference type="PANTHER" id="PTHR30469:SF36">
    <property type="entry name" value="BLL3903 PROTEIN"/>
    <property type="match status" value="1"/>
</dbReference>
<dbReference type="PANTHER" id="PTHR30469">
    <property type="entry name" value="MULTIDRUG RESISTANCE PROTEIN MDTA"/>
    <property type="match status" value="1"/>
</dbReference>
<name>A0A6S6Y160_9PROT</name>
<evidence type="ECO:0000256" key="3">
    <source>
        <dbReference type="ARBA" id="ARBA00022448"/>
    </source>
</evidence>
<evidence type="ECO:0000313" key="8">
    <source>
        <dbReference type="EMBL" id="CAB1371043.1"/>
    </source>
</evidence>
<dbReference type="RefSeq" id="WP_145772034.1">
    <property type="nucleotide sequence ID" value="NZ_LR778301.1"/>
</dbReference>
<protein>
    <submittedName>
        <fullName evidence="8">RND transporter</fullName>
    </submittedName>
</protein>
<feature type="coiled-coil region" evidence="4">
    <location>
        <begin position="102"/>
        <end position="150"/>
    </location>
</feature>
<dbReference type="Gene3D" id="2.40.30.170">
    <property type="match status" value="1"/>
</dbReference>
<comment type="subcellular location">
    <subcellularLocation>
        <location evidence="1">Cell membrane</location>
    </subcellularLocation>
</comment>
<dbReference type="InterPro" id="IPR058625">
    <property type="entry name" value="MdtA-like_BSH"/>
</dbReference>
<dbReference type="Pfam" id="PF25967">
    <property type="entry name" value="RND-MFP_C"/>
    <property type="match status" value="1"/>
</dbReference>
<keyword evidence="3" id="KW-0813">Transport</keyword>
<dbReference type="Pfam" id="PF25944">
    <property type="entry name" value="Beta-barrel_RND"/>
    <property type="match status" value="1"/>
</dbReference>
<accession>A0A6S6Y160</accession>
<evidence type="ECO:0000259" key="6">
    <source>
        <dbReference type="Pfam" id="PF25944"/>
    </source>
</evidence>
<feature type="domain" description="Multidrug resistance protein MdtA-like barrel-sandwich hybrid" evidence="5">
    <location>
        <begin position="61"/>
        <end position="188"/>
    </location>
</feature>
<evidence type="ECO:0000256" key="4">
    <source>
        <dbReference type="SAM" id="Coils"/>
    </source>
</evidence>
<sequence length="356" mass="37708">MKKAPFLIAIVLLAVGAYWFTRQPSSAQSPTPQAVPVVTVVASSNELPVVLDLTGRTEAEETVTLRARVEGQVLAVPFTEGQHVKKGEALIHLDPADYAARLRQVEALAQKARLDARRYEELKDKGFVSAEKLADVRASAEAQAAAAELARLQLSYTTIRAPFDGIIGARLVFPGTAVKANDTALAVVNRVRPLKVSFTVAEKHLPALQTALSKGSLTATITAPGGAAWEGPVRFLDNGVDRATGTIQLKATLSNTQETLLPGQFVQVRLVLDILRGAVTLPAQAIQQGPEGSYVYVVKADQHVELRPVEVAAQYQGQVAIAKGITAGDTVVSEGQLRLTPGALAQVKKPAPAAGQ</sequence>
<dbReference type="Pfam" id="PF25917">
    <property type="entry name" value="BSH_RND"/>
    <property type="match status" value="1"/>
</dbReference>
<dbReference type="GO" id="GO:0030313">
    <property type="term" value="C:cell envelope"/>
    <property type="evidence" value="ECO:0007669"/>
    <property type="project" value="UniProtKB-SubCell"/>
</dbReference>
<dbReference type="InterPro" id="IPR058627">
    <property type="entry name" value="MdtA-like_C"/>
</dbReference>
<dbReference type="Proteomes" id="UP000515733">
    <property type="component" value="Chromosome"/>
</dbReference>
<evidence type="ECO:0000259" key="7">
    <source>
        <dbReference type="Pfam" id="PF25967"/>
    </source>
</evidence>
<organism evidence="8 9">
    <name type="scientific">Denitratisoma oestradiolicum</name>
    <dbReference type="NCBI Taxonomy" id="311182"/>
    <lineage>
        <taxon>Bacteria</taxon>
        <taxon>Pseudomonadati</taxon>
        <taxon>Pseudomonadota</taxon>
        <taxon>Betaproteobacteria</taxon>
        <taxon>Nitrosomonadales</taxon>
        <taxon>Sterolibacteriaceae</taxon>
        <taxon>Denitratisoma</taxon>
    </lineage>
</organism>
<proteinExistence type="inferred from homology"/>
<feature type="domain" description="Multidrug resistance protein MdtA-like beta-barrel" evidence="6">
    <location>
        <begin position="193"/>
        <end position="273"/>
    </location>
</feature>
<dbReference type="InterPro" id="IPR006143">
    <property type="entry name" value="RND_pump_MFP"/>
</dbReference>
<evidence type="ECO:0000256" key="1">
    <source>
        <dbReference type="ARBA" id="ARBA00004236"/>
    </source>
</evidence>
<dbReference type="SUPFAM" id="SSF111369">
    <property type="entry name" value="HlyD-like secretion proteins"/>
    <property type="match status" value="1"/>
</dbReference>
<dbReference type="Gene3D" id="2.40.50.100">
    <property type="match status" value="1"/>
</dbReference>
<gene>
    <name evidence="8" type="ORF">DENOEST_3889</name>
</gene>
<evidence type="ECO:0000313" key="9">
    <source>
        <dbReference type="Proteomes" id="UP000515733"/>
    </source>
</evidence>
<dbReference type="GO" id="GO:1990281">
    <property type="term" value="C:efflux pump complex"/>
    <property type="evidence" value="ECO:0007669"/>
    <property type="project" value="TreeGrafter"/>
</dbReference>
<dbReference type="FunFam" id="2.40.420.20:FF:000001">
    <property type="entry name" value="Efflux RND transporter periplasmic adaptor subunit"/>
    <property type="match status" value="1"/>
</dbReference>
<dbReference type="InterPro" id="IPR058626">
    <property type="entry name" value="MdtA-like_b-barrel"/>
</dbReference>
<evidence type="ECO:0000256" key="2">
    <source>
        <dbReference type="ARBA" id="ARBA00009477"/>
    </source>
</evidence>
<feature type="domain" description="Multidrug resistance protein MdtA-like C-terminal permuted SH3" evidence="7">
    <location>
        <begin position="278"/>
        <end position="335"/>
    </location>
</feature>
<dbReference type="NCBIfam" id="TIGR01730">
    <property type="entry name" value="RND_mfp"/>
    <property type="match status" value="1"/>
</dbReference>
<dbReference type="OrthoDB" id="9769564at2"/>